<gene>
    <name evidence="2" type="ORF">GZ78_14460</name>
</gene>
<feature type="transmembrane region" description="Helical" evidence="1">
    <location>
        <begin position="59"/>
        <end position="77"/>
    </location>
</feature>
<accession>A0A081NF63</accession>
<name>A0A081NF63_9GAMM</name>
<dbReference type="Proteomes" id="UP000028073">
    <property type="component" value="Unassembled WGS sequence"/>
</dbReference>
<keyword evidence="1" id="KW-0472">Membrane</keyword>
<protein>
    <submittedName>
        <fullName evidence="2">Uncharacterized protein</fullName>
    </submittedName>
</protein>
<sequence>MPAPPKIEKQHTACAGIARRIIHLILIARWHTPSSFYLYDTFRLLTNLCTLPLNAKIRGCAAGAVPWIYLLGIWTILSGSFYEILFMKFNIFNSSYCVMIFFSCTISFSIQASPSCEVLIKDGQNEFKIRDPKCPIDSKVSSFKKGKLIDTFFYEVTCSDNNSYTCHSIARIPDNQFYIAWGCRGVSKNILVSEAYLTETDRTLGTFIGEQKRFTIKSLLLADMLIGIPLCNMLSQFSED</sequence>
<comment type="caution">
    <text evidence="2">The sequence shown here is derived from an EMBL/GenBank/DDBJ whole genome shotgun (WGS) entry which is preliminary data.</text>
</comment>
<reference evidence="2 3" key="1">
    <citation type="submission" date="2014-06" db="EMBL/GenBank/DDBJ databases">
        <title>Whole Genome Sequences of Three Symbiotic Endozoicomonas Bacteria.</title>
        <authorList>
            <person name="Neave M.J."/>
            <person name="Apprill A."/>
            <person name="Voolstra C.R."/>
        </authorList>
    </citation>
    <scope>NUCLEOTIDE SEQUENCE [LARGE SCALE GENOMIC DNA]</scope>
    <source>
        <strain evidence="2 3">DSM 25634</strain>
    </source>
</reference>
<evidence type="ECO:0000256" key="1">
    <source>
        <dbReference type="SAM" id="Phobius"/>
    </source>
</evidence>
<keyword evidence="1" id="KW-1133">Transmembrane helix</keyword>
<keyword evidence="3" id="KW-1185">Reference proteome</keyword>
<evidence type="ECO:0000313" key="2">
    <source>
        <dbReference type="EMBL" id="KEQ17086.1"/>
    </source>
</evidence>
<proteinExistence type="predicted"/>
<evidence type="ECO:0000313" key="3">
    <source>
        <dbReference type="Proteomes" id="UP000028073"/>
    </source>
</evidence>
<dbReference type="AlphaFoldDB" id="A0A081NF63"/>
<organism evidence="2 3">
    <name type="scientific">Endozoicomonas numazuensis</name>
    <dbReference type="NCBI Taxonomy" id="1137799"/>
    <lineage>
        <taxon>Bacteria</taxon>
        <taxon>Pseudomonadati</taxon>
        <taxon>Pseudomonadota</taxon>
        <taxon>Gammaproteobacteria</taxon>
        <taxon>Oceanospirillales</taxon>
        <taxon>Endozoicomonadaceae</taxon>
        <taxon>Endozoicomonas</taxon>
    </lineage>
</organism>
<keyword evidence="1" id="KW-0812">Transmembrane</keyword>
<dbReference type="EMBL" id="JOKH01000003">
    <property type="protein sequence ID" value="KEQ17086.1"/>
    <property type="molecule type" value="Genomic_DNA"/>
</dbReference>